<dbReference type="EMBL" id="JBELQB010000005">
    <property type="protein sequence ID" value="MFL9837509.1"/>
    <property type="molecule type" value="Genomic_DNA"/>
</dbReference>
<keyword evidence="2" id="KW-1185">Reference proteome</keyword>
<reference evidence="1 2" key="1">
    <citation type="submission" date="2024-06" db="EMBL/GenBank/DDBJ databases">
        <authorList>
            <person name="Kaempfer P."/>
            <person name="Viver T."/>
        </authorList>
    </citation>
    <scope>NUCLEOTIDE SEQUENCE [LARGE SCALE GENOMIC DNA]</scope>
    <source>
        <strain evidence="1 2">ST-75</strain>
    </source>
</reference>
<protein>
    <submittedName>
        <fullName evidence="1">Uncharacterized protein</fullName>
    </submittedName>
</protein>
<evidence type="ECO:0000313" key="2">
    <source>
        <dbReference type="Proteomes" id="UP001629059"/>
    </source>
</evidence>
<evidence type="ECO:0000313" key="1">
    <source>
        <dbReference type="EMBL" id="MFL9837509.1"/>
    </source>
</evidence>
<sequence>MEDLKKTLTDPLTYTIAENEGSFNNTKLNLNISLPTNDFDVYAGYDISKEVDGEYKNAVMLFIKSEASRVRKLPQTTSGKQYIEFDRNLLIQYNPNCKLDNTKETCLVIIFHEYDPTAQSIINDVTEHYSKLKDSLSLVQNGPYSNNFDKSDEKIEKGIPEWIYTNPRKLGMSLIKKSINV</sequence>
<comment type="caution">
    <text evidence="1">The sequence shown here is derived from an EMBL/GenBank/DDBJ whole genome shotgun (WGS) entry which is preliminary data.</text>
</comment>
<name>A0ABW8YBB1_9FLAO</name>
<gene>
    <name evidence="1" type="ORF">ABS768_08375</name>
</gene>
<accession>A0ABW8YBB1</accession>
<dbReference type="RefSeq" id="WP_408074508.1">
    <property type="nucleotide sequence ID" value="NZ_JBELQB010000005.1"/>
</dbReference>
<proteinExistence type="predicted"/>
<organism evidence="1 2">
    <name type="scientific">Flavobacterium rhizophilum</name>
    <dbReference type="NCBI Taxonomy" id="3163296"/>
    <lineage>
        <taxon>Bacteria</taxon>
        <taxon>Pseudomonadati</taxon>
        <taxon>Bacteroidota</taxon>
        <taxon>Flavobacteriia</taxon>
        <taxon>Flavobacteriales</taxon>
        <taxon>Flavobacteriaceae</taxon>
        <taxon>Flavobacterium</taxon>
    </lineage>
</organism>
<dbReference type="Proteomes" id="UP001629059">
    <property type="component" value="Unassembled WGS sequence"/>
</dbReference>